<dbReference type="PANTHER" id="PTHR48094">
    <property type="entry name" value="PROTEIN/NUCLEIC ACID DEGLYCASE DJ-1-RELATED"/>
    <property type="match status" value="1"/>
</dbReference>
<dbReference type="InterPro" id="IPR029062">
    <property type="entry name" value="Class_I_gatase-like"/>
</dbReference>
<dbReference type="GO" id="GO:0019172">
    <property type="term" value="F:glyoxalase III activity"/>
    <property type="evidence" value="ECO:0007669"/>
    <property type="project" value="UniProtKB-EC"/>
</dbReference>
<dbReference type="GO" id="GO:0019243">
    <property type="term" value="P:methylglyoxal catabolic process to D-lactate via S-lactoyl-glutathione"/>
    <property type="evidence" value="ECO:0007669"/>
    <property type="project" value="TreeGrafter"/>
</dbReference>
<keyword evidence="3" id="KW-0456">Lyase</keyword>
<evidence type="ECO:0000256" key="5">
    <source>
        <dbReference type="ARBA" id="ARBA00048082"/>
    </source>
</evidence>
<evidence type="ECO:0000313" key="8">
    <source>
        <dbReference type="EMBL" id="KAF9534808.1"/>
    </source>
</evidence>
<keyword evidence="9" id="KW-1185">Reference proteome</keyword>
<feature type="chain" id="PRO_5040496820" description="D-lactate dehydratase" evidence="6">
    <location>
        <begin position="17"/>
        <end position="235"/>
    </location>
</feature>
<dbReference type="Gene3D" id="3.40.50.880">
    <property type="match status" value="1"/>
</dbReference>
<protein>
    <recommendedName>
        <fullName evidence="1">D-lactate dehydratase</fullName>
        <ecNumber evidence="1">4.2.1.130</ecNumber>
    </recommendedName>
</protein>
<reference evidence="8" key="1">
    <citation type="submission" date="2020-11" db="EMBL/GenBank/DDBJ databases">
        <authorList>
            <consortium name="DOE Joint Genome Institute"/>
            <person name="Ahrendt S."/>
            <person name="Riley R."/>
            <person name="Andreopoulos W."/>
            <person name="Labutti K."/>
            <person name="Pangilinan J."/>
            <person name="Ruiz-Duenas F.J."/>
            <person name="Barrasa J.M."/>
            <person name="Sanchez-Garcia M."/>
            <person name="Camarero S."/>
            <person name="Miyauchi S."/>
            <person name="Serrano A."/>
            <person name="Linde D."/>
            <person name="Babiker R."/>
            <person name="Drula E."/>
            <person name="Ayuso-Fernandez I."/>
            <person name="Pacheco R."/>
            <person name="Padilla G."/>
            <person name="Ferreira P."/>
            <person name="Barriuso J."/>
            <person name="Kellner H."/>
            <person name="Castanera R."/>
            <person name="Alfaro M."/>
            <person name="Ramirez L."/>
            <person name="Pisabarro A.G."/>
            <person name="Kuo A."/>
            <person name="Tritt A."/>
            <person name="Lipzen A."/>
            <person name="He G."/>
            <person name="Yan M."/>
            <person name="Ng V."/>
            <person name="Cullen D."/>
            <person name="Martin F."/>
            <person name="Rosso M.-N."/>
            <person name="Henrissat B."/>
            <person name="Hibbett D."/>
            <person name="Martinez A.T."/>
            <person name="Grigoriev I.V."/>
        </authorList>
    </citation>
    <scope>NUCLEOTIDE SEQUENCE</scope>
    <source>
        <strain evidence="8">CBS 506.95</strain>
    </source>
</reference>
<dbReference type="InterPro" id="IPR002818">
    <property type="entry name" value="DJ-1/PfpI"/>
</dbReference>
<evidence type="ECO:0000259" key="7">
    <source>
        <dbReference type="Pfam" id="PF01965"/>
    </source>
</evidence>
<evidence type="ECO:0000256" key="6">
    <source>
        <dbReference type="SAM" id="SignalP"/>
    </source>
</evidence>
<accession>A0A9P6EU02</accession>
<dbReference type="Pfam" id="PF01965">
    <property type="entry name" value="DJ-1_PfpI"/>
    <property type="match status" value="1"/>
</dbReference>
<evidence type="ECO:0000256" key="4">
    <source>
        <dbReference type="ARBA" id="ARBA00038493"/>
    </source>
</evidence>
<keyword evidence="2" id="KW-0346">Stress response</keyword>
<evidence type="ECO:0000256" key="3">
    <source>
        <dbReference type="ARBA" id="ARBA00023239"/>
    </source>
</evidence>
<dbReference type="InterPro" id="IPR050325">
    <property type="entry name" value="Prot/Nucl_acid_deglycase"/>
</dbReference>
<dbReference type="CDD" id="cd03141">
    <property type="entry name" value="GATase1_Hsp31_like"/>
    <property type="match status" value="1"/>
</dbReference>
<dbReference type="Proteomes" id="UP000807306">
    <property type="component" value="Unassembled WGS sequence"/>
</dbReference>
<dbReference type="SUPFAM" id="SSF52317">
    <property type="entry name" value="Class I glutamine amidotransferase-like"/>
    <property type="match status" value="1"/>
</dbReference>
<dbReference type="AlphaFoldDB" id="A0A9P6EU02"/>
<organism evidence="8 9">
    <name type="scientific">Crepidotus variabilis</name>
    <dbReference type="NCBI Taxonomy" id="179855"/>
    <lineage>
        <taxon>Eukaryota</taxon>
        <taxon>Fungi</taxon>
        <taxon>Dikarya</taxon>
        <taxon>Basidiomycota</taxon>
        <taxon>Agaricomycotina</taxon>
        <taxon>Agaricomycetes</taxon>
        <taxon>Agaricomycetidae</taxon>
        <taxon>Agaricales</taxon>
        <taxon>Agaricineae</taxon>
        <taxon>Crepidotaceae</taxon>
        <taxon>Crepidotus</taxon>
    </lineage>
</organism>
<comment type="caution">
    <text evidence="8">The sequence shown here is derived from an EMBL/GenBank/DDBJ whole genome shotgun (WGS) entry which is preliminary data.</text>
</comment>
<gene>
    <name evidence="8" type="ORF">CPB83DRAFT_901759</name>
</gene>
<feature type="domain" description="DJ-1/PfpI" evidence="7">
    <location>
        <begin position="87"/>
        <end position="227"/>
    </location>
</feature>
<feature type="signal peptide" evidence="6">
    <location>
        <begin position="1"/>
        <end position="16"/>
    </location>
</feature>
<comment type="catalytic activity">
    <reaction evidence="5">
        <text>methylglyoxal + H2O = (R)-lactate + H(+)</text>
        <dbReference type="Rhea" id="RHEA:27754"/>
        <dbReference type="ChEBI" id="CHEBI:15377"/>
        <dbReference type="ChEBI" id="CHEBI:15378"/>
        <dbReference type="ChEBI" id="CHEBI:16004"/>
        <dbReference type="ChEBI" id="CHEBI:17158"/>
        <dbReference type="EC" id="4.2.1.130"/>
    </reaction>
</comment>
<proteinExistence type="inferred from homology"/>
<evidence type="ECO:0000256" key="2">
    <source>
        <dbReference type="ARBA" id="ARBA00023016"/>
    </source>
</evidence>
<keyword evidence="6" id="KW-0732">Signal</keyword>
<dbReference type="GO" id="GO:0005737">
    <property type="term" value="C:cytoplasm"/>
    <property type="evidence" value="ECO:0007669"/>
    <property type="project" value="TreeGrafter"/>
</dbReference>
<dbReference type="EC" id="4.2.1.130" evidence="1"/>
<dbReference type="PANTHER" id="PTHR48094:SF11">
    <property type="entry name" value="GLUTATHIONE-INDEPENDENT GLYOXALASE HSP31-RELATED"/>
    <property type="match status" value="1"/>
</dbReference>
<dbReference type="OrthoDB" id="543156at2759"/>
<sequence>MHFPAVPTMLIVFTSANLTMRYTPTGWYLPEIADAYYCLDPHVKMDFASPKGPNPPVDPKSVVDWVNDPDSMHFMNDTKVQRKLAHAIKLQDVKVKDYDAIYYVGGLGAAVDLGNNTASARVATEFWQSGKLVTGICHGPAGLVHAVDRRGKSIFAGRKCTTFSNDEERDANQVEDVPFLVESRVRELGCIFQQAPTLGGSMVVKDGRLITGENPASAKLLGNTILKALTGKTCM</sequence>
<comment type="similarity">
    <text evidence="4">Belongs to the peptidase C56 family. HSP31-like subfamily.</text>
</comment>
<name>A0A9P6EU02_9AGAR</name>
<evidence type="ECO:0000313" key="9">
    <source>
        <dbReference type="Proteomes" id="UP000807306"/>
    </source>
</evidence>
<evidence type="ECO:0000256" key="1">
    <source>
        <dbReference type="ARBA" id="ARBA00013134"/>
    </source>
</evidence>
<dbReference type="EMBL" id="MU157825">
    <property type="protein sequence ID" value="KAF9534808.1"/>
    <property type="molecule type" value="Genomic_DNA"/>
</dbReference>